<name>A0A1W0WGX0_HYPEX</name>
<keyword evidence="5 6" id="KW-0472">Membrane</keyword>
<dbReference type="AlphaFoldDB" id="A0A1W0WGX0"/>
<accession>A0A1W0WGX0</accession>
<evidence type="ECO:0000256" key="3">
    <source>
        <dbReference type="ARBA" id="ARBA00022692"/>
    </source>
</evidence>
<gene>
    <name evidence="7" type="ORF">BV898_11426</name>
</gene>
<dbReference type="EMBL" id="MTYJ01000105">
    <property type="protein sequence ID" value="OQV14450.1"/>
    <property type="molecule type" value="Genomic_DNA"/>
</dbReference>
<reference evidence="8" key="1">
    <citation type="submission" date="2017-01" db="EMBL/GenBank/DDBJ databases">
        <title>Comparative genomics of anhydrobiosis in the tardigrade Hypsibius dujardini.</title>
        <authorList>
            <person name="Yoshida Y."/>
            <person name="Koutsovoulos G."/>
            <person name="Laetsch D."/>
            <person name="Stevens L."/>
            <person name="Kumar S."/>
            <person name="Horikawa D."/>
            <person name="Ishino K."/>
            <person name="Komine S."/>
            <person name="Tomita M."/>
            <person name="Blaxter M."/>
            <person name="Arakawa K."/>
        </authorList>
    </citation>
    <scope>NUCLEOTIDE SEQUENCE [LARGE SCALE GENOMIC DNA]</scope>
    <source>
        <strain evidence="8">Z151</strain>
    </source>
</reference>
<evidence type="ECO:0000313" key="7">
    <source>
        <dbReference type="EMBL" id="OQV14450.1"/>
    </source>
</evidence>
<evidence type="ECO:0000256" key="4">
    <source>
        <dbReference type="ARBA" id="ARBA00022989"/>
    </source>
</evidence>
<proteinExistence type="inferred from homology"/>
<dbReference type="GO" id="GO:0016020">
    <property type="term" value="C:membrane"/>
    <property type="evidence" value="ECO:0007669"/>
    <property type="project" value="UniProtKB-SubCell"/>
</dbReference>
<dbReference type="InterPro" id="IPR006696">
    <property type="entry name" value="DUF423"/>
</dbReference>
<comment type="caution">
    <text evidence="7">The sequence shown here is derived from an EMBL/GenBank/DDBJ whole genome shotgun (WGS) entry which is preliminary data.</text>
</comment>
<feature type="transmembrane region" description="Helical" evidence="6">
    <location>
        <begin position="6"/>
        <end position="27"/>
    </location>
</feature>
<evidence type="ECO:0000313" key="8">
    <source>
        <dbReference type="Proteomes" id="UP000192578"/>
    </source>
</evidence>
<keyword evidence="4 6" id="KW-1133">Transmembrane helix</keyword>
<sequence>MDIPDHLTTFIRLAGLSGAAAVILGAYGAHAFRKASPESREIFETGNRYHLVHSVALALAILTKYPRLTGGLFLVGILVFSGGLYGYALWQNQIMRRATPAGGILLILAWLSMIL</sequence>
<comment type="similarity">
    <text evidence="2">Belongs to the TMEM256 family.</text>
</comment>
<evidence type="ECO:0000256" key="2">
    <source>
        <dbReference type="ARBA" id="ARBA00006208"/>
    </source>
</evidence>
<organism evidence="7 8">
    <name type="scientific">Hypsibius exemplaris</name>
    <name type="common">Freshwater tardigrade</name>
    <dbReference type="NCBI Taxonomy" id="2072580"/>
    <lineage>
        <taxon>Eukaryota</taxon>
        <taxon>Metazoa</taxon>
        <taxon>Ecdysozoa</taxon>
        <taxon>Tardigrada</taxon>
        <taxon>Eutardigrada</taxon>
        <taxon>Parachela</taxon>
        <taxon>Hypsibioidea</taxon>
        <taxon>Hypsibiidae</taxon>
        <taxon>Hypsibius</taxon>
    </lineage>
</organism>
<dbReference type="PANTHER" id="PTHR43461">
    <property type="entry name" value="TRANSMEMBRANE PROTEIN 256"/>
    <property type="match status" value="1"/>
</dbReference>
<protein>
    <submittedName>
        <fullName evidence="7">Transmembrane protein 256-like protein</fullName>
    </submittedName>
</protein>
<keyword evidence="3 6" id="KW-0812">Transmembrane</keyword>
<feature type="transmembrane region" description="Helical" evidence="6">
    <location>
        <begin position="97"/>
        <end position="114"/>
    </location>
</feature>
<dbReference type="Pfam" id="PF04241">
    <property type="entry name" value="DUF423"/>
    <property type="match status" value="1"/>
</dbReference>
<keyword evidence="8" id="KW-1185">Reference proteome</keyword>
<evidence type="ECO:0000256" key="6">
    <source>
        <dbReference type="SAM" id="Phobius"/>
    </source>
</evidence>
<dbReference type="OrthoDB" id="269173at2759"/>
<feature type="transmembrane region" description="Helical" evidence="6">
    <location>
        <begin position="71"/>
        <end position="90"/>
    </location>
</feature>
<dbReference type="PANTHER" id="PTHR43461:SF1">
    <property type="entry name" value="TRANSMEMBRANE PROTEIN 256"/>
    <property type="match status" value="1"/>
</dbReference>
<evidence type="ECO:0000256" key="1">
    <source>
        <dbReference type="ARBA" id="ARBA00004141"/>
    </source>
</evidence>
<dbReference type="Proteomes" id="UP000192578">
    <property type="component" value="Unassembled WGS sequence"/>
</dbReference>
<comment type="subcellular location">
    <subcellularLocation>
        <location evidence="1">Membrane</location>
        <topology evidence="1">Multi-pass membrane protein</topology>
    </subcellularLocation>
</comment>
<evidence type="ECO:0000256" key="5">
    <source>
        <dbReference type="ARBA" id="ARBA00023136"/>
    </source>
</evidence>